<evidence type="ECO:0000313" key="6">
    <source>
        <dbReference type="EMBL" id="OUJ19049.1"/>
    </source>
</evidence>
<keyword evidence="2" id="KW-0813">Transport</keyword>
<dbReference type="SUPFAM" id="SSF52540">
    <property type="entry name" value="P-loop containing nucleoside triphosphate hydrolases"/>
    <property type="match status" value="1"/>
</dbReference>
<proteinExistence type="inferred from homology"/>
<keyword evidence="7" id="KW-1185">Reference proteome</keyword>
<dbReference type="PROSITE" id="PS00211">
    <property type="entry name" value="ABC_TRANSPORTER_1"/>
    <property type="match status" value="1"/>
</dbReference>
<dbReference type="EMBL" id="MRZU01000003">
    <property type="protein sequence ID" value="OUJ19049.1"/>
    <property type="molecule type" value="Genomic_DNA"/>
</dbReference>
<dbReference type="InterPro" id="IPR003439">
    <property type="entry name" value="ABC_transporter-like_ATP-bd"/>
</dbReference>
<dbReference type="InterPro" id="IPR017871">
    <property type="entry name" value="ABC_transporter-like_CS"/>
</dbReference>
<dbReference type="PANTHER" id="PTHR42734:SF6">
    <property type="entry name" value="MOLYBDATE IMPORT ATP-BINDING PROTEIN MOLC"/>
    <property type="match status" value="1"/>
</dbReference>
<sequence>MVKLNLKGIEFSYKSRKILNKVDLELQNGEILGLIGPNGSGKTTLLKCINKILKPQKGTLMLKGEDIQKMKRKDIAKNVGYVPQSETNTFPTTVFDTILMGRKPHVNNWGPKEKDLEIVSEIIETLNLQDLSMKDVNKLSGGQRQKVMIGRALAQESEILILDEPTSNLDLKHQLEVLQLIEKQKNHGTSSIMALHDLNQAKKYSDKLIMLKNGKIHSAGTTSILNPNNIREVYGVRVNINKQNGHEWIQPIEAI</sequence>
<dbReference type="InterPro" id="IPR050153">
    <property type="entry name" value="Metal_Ion_Import_ABC"/>
</dbReference>
<gene>
    <name evidence="6" type="ORF">AMET1_0701</name>
</gene>
<dbReference type="PROSITE" id="PS50893">
    <property type="entry name" value="ABC_TRANSPORTER_2"/>
    <property type="match status" value="1"/>
</dbReference>
<accession>A0A1Y3GCC6</accession>
<dbReference type="GO" id="GO:0016887">
    <property type="term" value="F:ATP hydrolysis activity"/>
    <property type="evidence" value="ECO:0007669"/>
    <property type="project" value="InterPro"/>
</dbReference>
<keyword evidence="4" id="KW-0067">ATP-binding</keyword>
<dbReference type="PANTHER" id="PTHR42734">
    <property type="entry name" value="METAL TRANSPORT SYSTEM ATP-BINDING PROTEIN TM_0124-RELATED"/>
    <property type="match status" value="1"/>
</dbReference>
<evidence type="ECO:0000259" key="5">
    <source>
        <dbReference type="PROSITE" id="PS50893"/>
    </source>
</evidence>
<dbReference type="Pfam" id="PF00005">
    <property type="entry name" value="ABC_tran"/>
    <property type="match status" value="1"/>
</dbReference>
<evidence type="ECO:0000256" key="2">
    <source>
        <dbReference type="ARBA" id="ARBA00022448"/>
    </source>
</evidence>
<dbReference type="InterPro" id="IPR003593">
    <property type="entry name" value="AAA+_ATPase"/>
</dbReference>
<evidence type="ECO:0000256" key="3">
    <source>
        <dbReference type="ARBA" id="ARBA00022741"/>
    </source>
</evidence>
<keyword evidence="3" id="KW-0547">Nucleotide-binding</keyword>
<comment type="similarity">
    <text evidence="1">Belongs to the ABC transporter superfamily.</text>
</comment>
<dbReference type="AlphaFoldDB" id="A0A1Y3GCC6"/>
<dbReference type="CDD" id="cd03214">
    <property type="entry name" value="ABC_Iron-Siderophores_B12_Hemin"/>
    <property type="match status" value="1"/>
</dbReference>
<dbReference type="Gene3D" id="3.40.50.300">
    <property type="entry name" value="P-loop containing nucleotide triphosphate hydrolases"/>
    <property type="match status" value="1"/>
</dbReference>
<protein>
    <submittedName>
        <fullName evidence="6">ABC-type cobalamin/Fe(3+)-siderophores transport system ATPase component</fullName>
    </submittedName>
</protein>
<evidence type="ECO:0000313" key="7">
    <source>
        <dbReference type="Proteomes" id="UP000195137"/>
    </source>
</evidence>
<comment type="caution">
    <text evidence="6">The sequence shown here is derived from an EMBL/GenBank/DDBJ whole genome shotgun (WGS) entry which is preliminary data.</text>
</comment>
<evidence type="ECO:0000256" key="4">
    <source>
        <dbReference type="ARBA" id="ARBA00022840"/>
    </source>
</evidence>
<organism evidence="6 7">
    <name type="scientific">Methanonatronarchaeum thermophilum</name>
    <dbReference type="NCBI Taxonomy" id="1927129"/>
    <lineage>
        <taxon>Archaea</taxon>
        <taxon>Methanobacteriati</taxon>
        <taxon>Methanobacteriota</taxon>
        <taxon>Methanonatronarchaeia</taxon>
        <taxon>Methanonatronarchaeales</taxon>
        <taxon>Methanonatronarchaeaceae</taxon>
        <taxon>Methanonatronarchaeum</taxon>
    </lineage>
</organism>
<dbReference type="SMART" id="SM00382">
    <property type="entry name" value="AAA"/>
    <property type="match status" value="1"/>
</dbReference>
<dbReference type="FunFam" id="3.40.50.300:FF:000134">
    <property type="entry name" value="Iron-enterobactin ABC transporter ATP-binding protein"/>
    <property type="match status" value="1"/>
</dbReference>
<dbReference type="InterPro" id="IPR027417">
    <property type="entry name" value="P-loop_NTPase"/>
</dbReference>
<dbReference type="Proteomes" id="UP000195137">
    <property type="component" value="Unassembled WGS sequence"/>
</dbReference>
<name>A0A1Y3GCC6_9EURY</name>
<reference evidence="6 7" key="1">
    <citation type="submission" date="2016-12" db="EMBL/GenBank/DDBJ databases">
        <title>Discovery of methanogenic haloarchaea.</title>
        <authorList>
            <person name="Sorokin D.Y."/>
            <person name="Makarova K.S."/>
            <person name="Abbas B."/>
            <person name="Ferrer M."/>
            <person name="Golyshin P.N."/>
        </authorList>
    </citation>
    <scope>NUCLEOTIDE SEQUENCE [LARGE SCALE GENOMIC DNA]</scope>
    <source>
        <strain evidence="6">AMET1</strain>
    </source>
</reference>
<evidence type="ECO:0000256" key="1">
    <source>
        <dbReference type="ARBA" id="ARBA00005417"/>
    </source>
</evidence>
<feature type="domain" description="ABC transporter" evidence="5">
    <location>
        <begin position="4"/>
        <end position="238"/>
    </location>
</feature>
<dbReference type="GO" id="GO:0005524">
    <property type="term" value="F:ATP binding"/>
    <property type="evidence" value="ECO:0007669"/>
    <property type="project" value="UniProtKB-KW"/>
</dbReference>